<sequence length="46" mass="5302">MKYFSQASAGFTFPNRPGVSAVYFDKRRAVANVLMHCTFIKFNRNI</sequence>
<reference evidence="1" key="2">
    <citation type="journal article" date="2015" name="Fish Shellfish Immunol.">
        <title>Early steps in the European eel (Anguilla anguilla)-Vibrio vulnificus interaction in the gills: Role of the RtxA13 toxin.</title>
        <authorList>
            <person name="Callol A."/>
            <person name="Pajuelo D."/>
            <person name="Ebbesson L."/>
            <person name="Teles M."/>
            <person name="MacKenzie S."/>
            <person name="Amaro C."/>
        </authorList>
    </citation>
    <scope>NUCLEOTIDE SEQUENCE</scope>
</reference>
<accession>A0A0E9UPS2</accession>
<protein>
    <submittedName>
        <fullName evidence="1">Uncharacterized protein</fullName>
    </submittedName>
</protein>
<reference evidence="1" key="1">
    <citation type="submission" date="2014-11" db="EMBL/GenBank/DDBJ databases">
        <authorList>
            <person name="Amaro Gonzalez C."/>
        </authorList>
    </citation>
    <scope>NUCLEOTIDE SEQUENCE</scope>
</reference>
<name>A0A0E9UPS2_ANGAN</name>
<proteinExistence type="predicted"/>
<evidence type="ECO:0000313" key="1">
    <source>
        <dbReference type="EMBL" id="JAH67859.1"/>
    </source>
</evidence>
<dbReference type="EMBL" id="GBXM01040718">
    <property type="protein sequence ID" value="JAH67859.1"/>
    <property type="molecule type" value="Transcribed_RNA"/>
</dbReference>
<organism evidence="1">
    <name type="scientific">Anguilla anguilla</name>
    <name type="common">European freshwater eel</name>
    <name type="synonym">Muraena anguilla</name>
    <dbReference type="NCBI Taxonomy" id="7936"/>
    <lineage>
        <taxon>Eukaryota</taxon>
        <taxon>Metazoa</taxon>
        <taxon>Chordata</taxon>
        <taxon>Craniata</taxon>
        <taxon>Vertebrata</taxon>
        <taxon>Euteleostomi</taxon>
        <taxon>Actinopterygii</taxon>
        <taxon>Neopterygii</taxon>
        <taxon>Teleostei</taxon>
        <taxon>Anguilliformes</taxon>
        <taxon>Anguillidae</taxon>
        <taxon>Anguilla</taxon>
    </lineage>
</organism>
<dbReference type="AlphaFoldDB" id="A0A0E9UPS2"/>